<dbReference type="AlphaFoldDB" id="A0A5B7EVI6"/>
<comment type="caution">
    <text evidence="1">The sequence shown here is derived from an EMBL/GenBank/DDBJ whole genome shotgun (WGS) entry which is preliminary data.</text>
</comment>
<evidence type="ECO:0000313" key="2">
    <source>
        <dbReference type="Proteomes" id="UP000324222"/>
    </source>
</evidence>
<proteinExistence type="predicted"/>
<sequence>MNGALPVLAPVYPQGFHLSCSHYHFLSIRMQDTGEEMNWSLQLLRLQTPYNTEQQGNFNQF</sequence>
<evidence type="ECO:0000313" key="1">
    <source>
        <dbReference type="EMBL" id="MPC37217.1"/>
    </source>
</evidence>
<dbReference type="Proteomes" id="UP000324222">
    <property type="component" value="Unassembled WGS sequence"/>
</dbReference>
<accession>A0A5B7EVI6</accession>
<organism evidence="1 2">
    <name type="scientific">Portunus trituberculatus</name>
    <name type="common">Swimming crab</name>
    <name type="synonym">Neptunus trituberculatus</name>
    <dbReference type="NCBI Taxonomy" id="210409"/>
    <lineage>
        <taxon>Eukaryota</taxon>
        <taxon>Metazoa</taxon>
        <taxon>Ecdysozoa</taxon>
        <taxon>Arthropoda</taxon>
        <taxon>Crustacea</taxon>
        <taxon>Multicrustacea</taxon>
        <taxon>Malacostraca</taxon>
        <taxon>Eumalacostraca</taxon>
        <taxon>Eucarida</taxon>
        <taxon>Decapoda</taxon>
        <taxon>Pleocyemata</taxon>
        <taxon>Brachyura</taxon>
        <taxon>Eubrachyura</taxon>
        <taxon>Portunoidea</taxon>
        <taxon>Portunidae</taxon>
        <taxon>Portuninae</taxon>
        <taxon>Portunus</taxon>
    </lineage>
</organism>
<gene>
    <name evidence="1" type="ORF">E2C01_030691</name>
</gene>
<reference evidence="1 2" key="1">
    <citation type="submission" date="2019-05" db="EMBL/GenBank/DDBJ databases">
        <title>Another draft genome of Portunus trituberculatus and its Hox gene families provides insights of decapod evolution.</title>
        <authorList>
            <person name="Jeong J.-H."/>
            <person name="Song I."/>
            <person name="Kim S."/>
            <person name="Choi T."/>
            <person name="Kim D."/>
            <person name="Ryu S."/>
            <person name="Kim W."/>
        </authorList>
    </citation>
    <scope>NUCLEOTIDE SEQUENCE [LARGE SCALE GENOMIC DNA]</scope>
    <source>
        <tissue evidence="1">Muscle</tissue>
    </source>
</reference>
<dbReference type="EMBL" id="VSRR010003718">
    <property type="protein sequence ID" value="MPC37217.1"/>
    <property type="molecule type" value="Genomic_DNA"/>
</dbReference>
<name>A0A5B7EVI6_PORTR</name>
<protein>
    <submittedName>
        <fullName evidence="1">Uncharacterized protein</fullName>
    </submittedName>
</protein>
<keyword evidence="2" id="KW-1185">Reference proteome</keyword>